<accession>A0A8C4XC46</accession>
<dbReference type="InterPro" id="IPR004088">
    <property type="entry name" value="KH_dom_type_1"/>
</dbReference>
<sequence>MDSGVIEGGLNVTLTLRLMMHGKDVGSVIGKKGEYVGKDTGTLINISEGNCTERIITLAGPTPALFTASSMIILKLEEDFSSSIEKSEHSHV</sequence>
<dbReference type="Proteomes" id="UP000694620">
    <property type="component" value="Chromosome 13"/>
</dbReference>
<evidence type="ECO:0000313" key="3">
    <source>
        <dbReference type="Proteomes" id="UP000694620"/>
    </source>
</evidence>
<organism evidence="2 3">
    <name type="scientific">Erpetoichthys calabaricus</name>
    <name type="common">Rope fish</name>
    <name type="synonym">Calamoichthys calabaricus</name>
    <dbReference type="NCBI Taxonomy" id="27687"/>
    <lineage>
        <taxon>Eukaryota</taxon>
        <taxon>Metazoa</taxon>
        <taxon>Chordata</taxon>
        <taxon>Craniata</taxon>
        <taxon>Vertebrata</taxon>
        <taxon>Euteleostomi</taxon>
        <taxon>Actinopterygii</taxon>
        <taxon>Polypteriformes</taxon>
        <taxon>Polypteridae</taxon>
        <taxon>Erpetoichthys</taxon>
    </lineage>
</organism>
<dbReference type="Ensembl" id="ENSECRT00000020491.1">
    <property type="protein sequence ID" value="ENSECRP00000020058.1"/>
    <property type="gene ID" value="ENSECRG00000013478.1"/>
</dbReference>
<evidence type="ECO:0000313" key="2">
    <source>
        <dbReference type="Ensembl" id="ENSECRP00000020058.1"/>
    </source>
</evidence>
<reference evidence="2" key="3">
    <citation type="submission" date="2025-09" db="UniProtKB">
        <authorList>
            <consortium name="Ensembl"/>
        </authorList>
    </citation>
    <scope>IDENTIFICATION</scope>
</reference>
<feature type="domain" description="K Homology" evidence="1">
    <location>
        <begin position="15"/>
        <end position="72"/>
    </location>
</feature>
<keyword evidence="3" id="KW-1185">Reference proteome</keyword>
<dbReference type="SUPFAM" id="SSF54791">
    <property type="entry name" value="Eukaryotic type KH-domain (KH-domain type I)"/>
    <property type="match status" value="1"/>
</dbReference>
<proteinExistence type="predicted"/>
<dbReference type="GO" id="GO:0003723">
    <property type="term" value="F:RNA binding"/>
    <property type="evidence" value="ECO:0007669"/>
    <property type="project" value="InterPro"/>
</dbReference>
<dbReference type="Gene3D" id="3.30.1370.10">
    <property type="entry name" value="K Homology domain, type 1"/>
    <property type="match status" value="1"/>
</dbReference>
<dbReference type="InterPro" id="IPR036612">
    <property type="entry name" value="KH_dom_type_1_sf"/>
</dbReference>
<dbReference type="AlphaFoldDB" id="A0A8C4XC46"/>
<reference evidence="2" key="2">
    <citation type="submission" date="2025-08" db="UniProtKB">
        <authorList>
            <consortium name="Ensembl"/>
        </authorList>
    </citation>
    <scope>IDENTIFICATION</scope>
</reference>
<evidence type="ECO:0000259" key="1">
    <source>
        <dbReference type="Pfam" id="PF00013"/>
    </source>
</evidence>
<dbReference type="GeneTree" id="ENSGT00940000154129"/>
<reference evidence="2" key="1">
    <citation type="submission" date="2021-06" db="EMBL/GenBank/DDBJ databases">
        <authorList>
            <consortium name="Wellcome Sanger Institute Data Sharing"/>
        </authorList>
    </citation>
    <scope>NUCLEOTIDE SEQUENCE [LARGE SCALE GENOMIC DNA]</scope>
</reference>
<name>A0A8C4XC46_ERPCA</name>
<protein>
    <recommendedName>
        <fullName evidence="1">K Homology domain-containing protein</fullName>
    </recommendedName>
</protein>
<dbReference type="Pfam" id="PF00013">
    <property type="entry name" value="KH_1"/>
    <property type="match status" value="1"/>
</dbReference>